<comment type="caution">
    <text evidence="1">The sequence shown here is derived from an EMBL/GenBank/DDBJ whole genome shotgun (WGS) entry which is preliminary data.</text>
</comment>
<evidence type="ECO:0000313" key="1">
    <source>
        <dbReference type="EMBL" id="CAI3933375.1"/>
    </source>
</evidence>
<reference evidence="1" key="1">
    <citation type="submission" date="2022-10" db="EMBL/GenBank/DDBJ databases">
        <authorList>
            <person name="Botero Cardona J."/>
        </authorList>
    </citation>
    <scope>NUCLEOTIDE SEQUENCE</scope>
    <source>
        <strain evidence="1">R-83534</strain>
    </source>
</reference>
<proteinExistence type="predicted"/>
<dbReference type="InterPro" id="IPR017853">
    <property type="entry name" value="GH"/>
</dbReference>
<evidence type="ECO:0008006" key="3">
    <source>
        <dbReference type="Google" id="ProtNLM"/>
    </source>
</evidence>
<organism evidence="1 2">
    <name type="scientific">Commensalibacter papalotli</name>
    <name type="common">ex Botero et al. 2024</name>
    <dbReference type="NCBI Taxonomy" id="2972766"/>
    <lineage>
        <taxon>Bacteria</taxon>
        <taxon>Pseudomonadati</taxon>
        <taxon>Pseudomonadota</taxon>
        <taxon>Alphaproteobacteria</taxon>
        <taxon>Acetobacterales</taxon>
        <taxon>Acetobacteraceae</taxon>
    </lineage>
</organism>
<evidence type="ECO:0000313" key="2">
    <source>
        <dbReference type="Proteomes" id="UP001154272"/>
    </source>
</evidence>
<dbReference type="EMBL" id="CAMXCH010000001">
    <property type="protein sequence ID" value="CAI3933375.1"/>
    <property type="molecule type" value="Genomic_DNA"/>
</dbReference>
<protein>
    <recommendedName>
        <fullName evidence="3">DUF3142 domain-containing protein</fullName>
    </recommendedName>
</protein>
<accession>A0ABM9HL90</accession>
<dbReference type="SUPFAM" id="SSF51445">
    <property type="entry name" value="(Trans)glycosidases"/>
    <property type="match status" value="1"/>
</dbReference>
<dbReference type="InterPro" id="IPR021488">
    <property type="entry name" value="DUF3142"/>
</dbReference>
<keyword evidence="2" id="KW-1185">Reference proteome</keyword>
<sequence length="393" mass="45443">MRYSPIKYGKCFIKITIVILLFSLTQSTHINRILPQEVYIWQKKWVASLKPAIEQTTPYITGWRFLAGEYEPDGQVIYSVISFEWLQQSHLPLTAVFRFDRLRPLPSTDEILSLIQKSSVYQNNHIRNIELDLDWPTAKLNLYIALLKSLREKLPKNIQLNITMIPDWLRSPQFPELSEQVPYLVLQVHSVDNPQTGLFNPKNAIAYIHKMNRLSHHPFYVALPTYGLKVQTSSTGRIYAIEGENNFKSGQFGKELYSDPQQIRKLIQELQQNTPAHLQGIIWFRLPISKDQRNWSKDTWIAMLCHHPLNGKIITQEIPAPNNPGTIQLILVNKGNITLPLPKIVPLRCPTADGFYPYQLTINAHNKYELSLTQQTAPLNTNQQRAIGWMRCN</sequence>
<gene>
    <name evidence="1" type="ORF">R83534S58_LOCUS673</name>
</gene>
<name>A0ABM9HL90_9PROT</name>
<dbReference type="Proteomes" id="UP001154272">
    <property type="component" value="Unassembled WGS sequence"/>
</dbReference>
<dbReference type="Pfam" id="PF11340">
    <property type="entry name" value="DUF3142"/>
    <property type="match status" value="1"/>
</dbReference>
<dbReference type="Gene3D" id="3.20.20.80">
    <property type="entry name" value="Glycosidases"/>
    <property type="match status" value="1"/>
</dbReference>